<evidence type="ECO:0000313" key="2">
    <source>
        <dbReference type="Proteomes" id="UP001519332"/>
    </source>
</evidence>
<dbReference type="Proteomes" id="UP001519332">
    <property type="component" value="Unassembled WGS sequence"/>
</dbReference>
<evidence type="ECO:0000313" key="1">
    <source>
        <dbReference type="EMBL" id="MBP2329585.1"/>
    </source>
</evidence>
<dbReference type="EMBL" id="JAGINW010000001">
    <property type="protein sequence ID" value="MBP2329585.1"/>
    <property type="molecule type" value="Genomic_DNA"/>
</dbReference>
<name>A0ABS4U083_9PSEU</name>
<sequence length="156" mass="16397">MVREVGGDHAVFDAVVASVVAGAAVPSTPESVALVVVVAGPAGDAGCPQAASGMPITISAVRTMWRNLIVVRPDGAAWRVGAAAHLLGERTVNRLRRLTIGVASPVVSFLDRPVRRSVSRTAVTPSDRHFLCRGRREPVIEIAVLVRDVCCPSCQL</sequence>
<proteinExistence type="predicted"/>
<gene>
    <name evidence="1" type="ORF">JOF56_009970</name>
</gene>
<keyword evidence="2" id="KW-1185">Reference proteome</keyword>
<organism evidence="1 2">
    <name type="scientific">Kibdelosporangium banguiense</name>
    <dbReference type="NCBI Taxonomy" id="1365924"/>
    <lineage>
        <taxon>Bacteria</taxon>
        <taxon>Bacillati</taxon>
        <taxon>Actinomycetota</taxon>
        <taxon>Actinomycetes</taxon>
        <taxon>Pseudonocardiales</taxon>
        <taxon>Pseudonocardiaceae</taxon>
        <taxon>Kibdelosporangium</taxon>
    </lineage>
</organism>
<protein>
    <submittedName>
        <fullName evidence="1">Uncharacterized protein</fullName>
    </submittedName>
</protein>
<accession>A0ABS4U083</accession>
<comment type="caution">
    <text evidence="1">The sequence shown here is derived from an EMBL/GenBank/DDBJ whole genome shotgun (WGS) entry which is preliminary data.</text>
</comment>
<reference evidence="1 2" key="1">
    <citation type="submission" date="2021-03" db="EMBL/GenBank/DDBJ databases">
        <title>Sequencing the genomes of 1000 actinobacteria strains.</title>
        <authorList>
            <person name="Klenk H.-P."/>
        </authorList>
    </citation>
    <scope>NUCLEOTIDE SEQUENCE [LARGE SCALE GENOMIC DNA]</scope>
    <source>
        <strain evidence="1 2">DSM 46670</strain>
    </source>
</reference>